<evidence type="ECO:0000313" key="2">
    <source>
        <dbReference type="EMBL" id="CAD9710269.1"/>
    </source>
</evidence>
<evidence type="ECO:0000256" key="1">
    <source>
        <dbReference type="SAM" id="Coils"/>
    </source>
</evidence>
<dbReference type="EMBL" id="HBHJ01032103">
    <property type="protein sequence ID" value="CAD9710269.1"/>
    <property type="molecule type" value="Transcribed_RNA"/>
</dbReference>
<reference evidence="2" key="1">
    <citation type="submission" date="2021-01" db="EMBL/GenBank/DDBJ databases">
        <authorList>
            <person name="Corre E."/>
            <person name="Pelletier E."/>
            <person name="Niang G."/>
            <person name="Scheremetjew M."/>
            <person name="Finn R."/>
            <person name="Kale V."/>
            <person name="Holt S."/>
            <person name="Cochrane G."/>
            <person name="Meng A."/>
            <person name="Brown T."/>
            <person name="Cohen L."/>
        </authorList>
    </citation>
    <scope>NUCLEOTIDE SEQUENCE</scope>
    <source>
        <strain evidence="2">CCMP1243</strain>
    </source>
</reference>
<accession>A0A7S2SUX2</accession>
<keyword evidence="1" id="KW-0175">Coiled coil</keyword>
<organism evidence="2">
    <name type="scientific">Rhizochromulina marina</name>
    <dbReference type="NCBI Taxonomy" id="1034831"/>
    <lineage>
        <taxon>Eukaryota</taxon>
        <taxon>Sar</taxon>
        <taxon>Stramenopiles</taxon>
        <taxon>Ochrophyta</taxon>
        <taxon>Dictyochophyceae</taxon>
        <taxon>Rhizochromulinales</taxon>
        <taxon>Rhizochromulina</taxon>
    </lineage>
</organism>
<protein>
    <submittedName>
        <fullName evidence="2">Uncharacterized protein</fullName>
    </submittedName>
</protein>
<dbReference type="AlphaFoldDB" id="A0A7S2SUX2"/>
<gene>
    <name evidence="2" type="ORF">RMAR1173_LOCUS21262</name>
</gene>
<name>A0A7S2SUX2_9STRA</name>
<feature type="coiled-coil region" evidence="1">
    <location>
        <begin position="139"/>
        <end position="203"/>
    </location>
</feature>
<sequence length="235" mass="27855">MAYSPPRSEQAALALAQDMESLGLTVDDLRVSGPIDSKRTLARAQSAQVMSKKFIQRDRVKQRMMEEEARLRQQKMNARRRQEGKWNQKMQNSPFKVNLVAESERCEEEHKVRLTEEVRQQRQISRRQEAAKQDIVLRALQEESDLEALRREKRAIVEEERRLKALLDLEKTKKQRKADRIAARRAEKMRHETKKEYRRQENLEALEDIRVREVDILKQKHALPPPSTNTFDNFE</sequence>
<proteinExistence type="predicted"/>